<dbReference type="Proteomes" id="UP000298030">
    <property type="component" value="Unassembled WGS sequence"/>
</dbReference>
<accession>A0A4Y7TDV3</accession>
<evidence type="ECO:0000313" key="2">
    <source>
        <dbReference type="EMBL" id="TEB32128.1"/>
    </source>
</evidence>
<dbReference type="PANTHER" id="PTHR34365:SF7">
    <property type="entry name" value="GLYCINE-RICH DOMAIN-CONTAINING PROTEIN 1"/>
    <property type="match status" value="1"/>
</dbReference>
<keyword evidence="3" id="KW-1185">Reference proteome</keyword>
<reference evidence="2 3" key="1">
    <citation type="journal article" date="2019" name="Nat. Ecol. Evol.">
        <title>Megaphylogeny resolves global patterns of mushroom evolution.</title>
        <authorList>
            <person name="Varga T."/>
            <person name="Krizsan K."/>
            <person name="Foldi C."/>
            <person name="Dima B."/>
            <person name="Sanchez-Garcia M."/>
            <person name="Sanchez-Ramirez S."/>
            <person name="Szollosi G.J."/>
            <person name="Szarkandi J.G."/>
            <person name="Papp V."/>
            <person name="Albert L."/>
            <person name="Andreopoulos W."/>
            <person name="Angelini C."/>
            <person name="Antonin V."/>
            <person name="Barry K.W."/>
            <person name="Bougher N.L."/>
            <person name="Buchanan P."/>
            <person name="Buyck B."/>
            <person name="Bense V."/>
            <person name="Catcheside P."/>
            <person name="Chovatia M."/>
            <person name="Cooper J."/>
            <person name="Damon W."/>
            <person name="Desjardin D."/>
            <person name="Finy P."/>
            <person name="Geml J."/>
            <person name="Haridas S."/>
            <person name="Hughes K."/>
            <person name="Justo A."/>
            <person name="Karasinski D."/>
            <person name="Kautmanova I."/>
            <person name="Kiss B."/>
            <person name="Kocsube S."/>
            <person name="Kotiranta H."/>
            <person name="LaButti K.M."/>
            <person name="Lechner B.E."/>
            <person name="Liimatainen K."/>
            <person name="Lipzen A."/>
            <person name="Lukacs Z."/>
            <person name="Mihaltcheva S."/>
            <person name="Morgado L.N."/>
            <person name="Niskanen T."/>
            <person name="Noordeloos M.E."/>
            <person name="Ohm R.A."/>
            <person name="Ortiz-Santana B."/>
            <person name="Ovrebo C."/>
            <person name="Racz N."/>
            <person name="Riley R."/>
            <person name="Savchenko A."/>
            <person name="Shiryaev A."/>
            <person name="Soop K."/>
            <person name="Spirin V."/>
            <person name="Szebenyi C."/>
            <person name="Tomsovsky M."/>
            <person name="Tulloss R.E."/>
            <person name="Uehling J."/>
            <person name="Grigoriev I.V."/>
            <person name="Vagvolgyi C."/>
            <person name="Papp T."/>
            <person name="Martin F.M."/>
            <person name="Miettinen O."/>
            <person name="Hibbett D.S."/>
            <person name="Nagy L.G."/>
        </authorList>
    </citation>
    <scope>NUCLEOTIDE SEQUENCE [LARGE SCALE GENOMIC DNA]</scope>
    <source>
        <strain evidence="2 3">FP101781</strain>
    </source>
</reference>
<comment type="caution">
    <text evidence="2">The sequence shown here is derived from an EMBL/GenBank/DDBJ whole genome shotgun (WGS) entry which is preliminary data.</text>
</comment>
<proteinExistence type="predicted"/>
<gene>
    <name evidence="2" type="ORF">FA13DRAFT_285160</name>
</gene>
<organism evidence="2 3">
    <name type="scientific">Coprinellus micaceus</name>
    <name type="common">Glistening ink-cap mushroom</name>
    <name type="synonym">Coprinus micaceus</name>
    <dbReference type="NCBI Taxonomy" id="71717"/>
    <lineage>
        <taxon>Eukaryota</taxon>
        <taxon>Fungi</taxon>
        <taxon>Dikarya</taxon>
        <taxon>Basidiomycota</taxon>
        <taxon>Agaricomycotina</taxon>
        <taxon>Agaricomycetes</taxon>
        <taxon>Agaricomycetidae</taxon>
        <taxon>Agaricales</taxon>
        <taxon>Agaricineae</taxon>
        <taxon>Psathyrellaceae</taxon>
        <taxon>Coprinellus</taxon>
    </lineage>
</organism>
<evidence type="ECO:0000256" key="1">
    <source>
        <dbReference type="SAM" id="MobiDB-lite"/>
    </source>
</evidence>
<dbReference type="AlphaFoldDB" id="A0A4Y7TDV3"/>
<name>A0A4Y7TDV3_COPMI</name>
<feature type="compositionally biased region" description="Basic residues" evidence="1">
    <location>
        <begin position="518"/>
        <end position="530"/>
    </location>
</feature>
<protein>
    <submittedName>
        <fullName evidence="2">Uncharacterized protein</fullName>
    </submittedName>
</protein>
<evidence type="ECO:0000313" key="3">
    <source>
        <dbReference type="Proteomes" id="UP000298030"/>
    </source>
</evidence>
<dbReference type="InterPro" id="IPR009836">
    <property type="entry name" value="GRDP-like"/>
</dbReference>
<sequence length="542" mass="60283">MPVPDPPPAYTPTPALGTLPETGSDLDALPGYTFPSKFSVGGKLTDGPLVDIRSIKGHLALLSAFAELKEQVEGKAFDIPYVPEDKEAKWAWFVGMAAERFDRWCLSLSPSASLQPAENIFPPLDVMMVWHSYMLNPRWYAEDGQRLLACKPLLALGEVFGRELHRLPSLLNTPPSEARITTFSQRVLLPYDPFESARVNLKKKIKCPRCGVDIVVSCTNAQGTGYLQAGFNAPCPRTDCINVTKESLCARKLAETLSREGEGLECLLPGTLFTGSSTATQQTSHGIVAHIQAQYILTLQTRCVSGINEELCRKILRDTNFSMPELRAKLPKDKLIGRILSAHASPMMYSVDLVGAVLRQGSFITKMVGLGWTKPRCFDGYEGELVLRHALARYHAFLDLLSSAPASFFVPTLDIDLVWHTHQLWSPKYEQDCRTHVGRFIDHDDKADGIKLSSGFDLTSRAWKERFGVRYTYCGCPLPGDTIGQRLSRFVSSATSKSPKLSKEPGLPSDLVPPPNRSRSRCSHARKRTQQHSVRCQERYFV</sequence>
<dbReference type="EMBL" id="QPFP01000016">
    <property type="protein sequence ID" value="TEB32128.1"/>
    <property type="molecule type" value="Genomic_DNA"/>
</dbReference>
<dbReference type="OrthoDB" id="2684236at2759"/>
<dbReference type="Pfam" id="PF07173">
    <property type="entry name" value="GRDP-like"/>
    <property type="match status" value="1"/>
</dbReference>
<feature type="region of interest" description="Disordered" evidence="1">
    <location>
        <begin position="494"/>
        <end position="530"/>
    </location>
</feature>
<dbReference type="PANTHER" id="PTHR34365">
    <property type="entry name" value="ENOLASE (DUF1399)"/>
    <property type="match status" value="1"/>
</dbReference>
<dbReference type="STRING" id="71717.A0A4Y7TDV3"/>
<feature type="compositionally biased region" description="Pro residues" evidence="1">
    <location>
        <begin position="1"/>
        <end position="11"/>
    </location>
</feature>
<feature type="region of interest" description="Disordered" evidence="1">
    <location>
        <begin position="1"/>
        <end position="22"/>
    </location>
</feature>